<dbReference type="InterPro" id="IPR001227">
    <property type="entry name" value="Ac_transferase_dom_sf"/>
</dbReference>
<dbReference type="SMART" id="SM00822">
    <property type="entry name" value="PKS_KR"/>
    <property type="match status" value="1"/>
</dbReference>
<protein>
    <recommendedName>
        <fullName evidence="10">Polyketide synthase</fullName>
    </recommendedName>
</protein>
<dbReference type="SUPFAM" id="SSF53474">
    <property type="entry name" value="alpha/beta-Hydrolases"/>
    <property type="match status" value="1"/>
</dbReference>
<dbReference type="SUPFAM" id="SSF53901">
    <property type="entry name" value="Thiolase-like"/>
    <property type="match status" value="1"/>
</dbReference>
<evidence type="ECO:0008006" key="10">
    <source>
        <dbReference type="Google" id="ProtNLM"/>
    </source>
</evidence>
<dbReference type="InterPro" id="IPR014030">
    <property type="entry name" value="Ketoacyl_synth_N"/>
</dbReference>
<evidence type="ECO:0000256" key="1">
    <source>
        <dbReference type="ARBA" id="ARBA00022450"/>
    </source>
</evidence>
<dbReference type="GO" id="GO:0005737">
    <property type="term" value="C:cytoplasm"/>
    <property type="evidence" value="ECO:0007669"/>
    <property type="project" value="TreeGrafter"/>
</dbReference>
<dbReference type="InterPro" id="IPR020841">
    <property type="entry name" value="PKS_Beta-ketoAc_synthase_dom"/>
</dbReference>
<dbReference type="InterPro" id="IPR042104">
    <property type="entry name" value="PKS_dehydratase_sf"/>
</dbReference>
<dbReference type="GO" id="GO:0004312">
    <property type="term" value="F:fatty acid synthase activity"/>
    <property type="evidence" value="ECO:0007669"/>
    <property type="project" value="TreeGrafter"/>
</dbReference>
<dbReference type="InterPro" id="IPR032821">
    <property type="entry name" value="PKS_assoc"/>
</dbReference>
<feature type="domain" description="Carrier" evidence="5">
    <location>
        <begin position="1649"/>
        <end position="1726"/>
    </location>
</feature>
<dbReference type="InterPro" id="IPR036291">
    <property type="entry name" value="NAD(P)-bd_dom_sf"/>
</dbReference>
<dbReference type="EMBL" id="CP012752">
    <property type="protein sequence ID" value="ALG09875.1"/>
    <property type="molecule type" value="Genomic_DNA"/>
</dbReference>
<dbReference type="Gene3D" id="3.30.70.250">
    <property type="entry name" value="Malonyl-CoA ACP transacylase, ACP-binding"/>
    <property type="match status" value="1"/>
</dbReference>
<evidence type="ECO:0000259" key="6">
    <source>
        <dbReference type="PROSITE" id="PS52004"/>
    </source>
</evidence>
<proteinExistence type="predicted"/>
<dbReference type="SUPFAM" id="SSF47336">
    <property type="entry name" value="ACP-like"/>
    <property type="match status" value="3"/>
</dbReference>
<dbReference type="InterPro" id="IPR016035">
    <property type="entry name" value="Acyl_Trfase/lysoPLipase"/>
</dbReference>
<sequence>MNSEAEWRAWLVERLAAVSSGRVTERDADRPLRDLGISSRDAVAIAAQAGDLLGRELPSTLVWTAPTVAELAKAFAGDESVGAAGSGTSAATADDATVAVVGVACRLPGAATPAEFWDLLTGGRSSIGDVPAGRWERFAPDVAGHDLPRQGGFLDDVAGFDAEFFGIGPGEAGVMDPQQRLLLEVTWEALANAGIPAKSLRGTDCGVFVGLSATEYAQLTMLDLDRVDTGSATGAAASVTANRVSYALGAHGPSMTVDTACSSSLVAAHLAVRALADGDASTAVVGGVNLLLSPMITASFQREGLLAADGRCKPFDATADGIVRGEGCGVVVLKRLADARRDGDRILAVIKGSAVNSDGRSNGLMAPNPVAQQRLLRRAYERAGVRAHSVDYVEAHGTGTSLGDPIEAGALAAVLGEGRPAPRPLLIGSVKSNLGHLEGAAGIVGLIKVVLSLWHSRLPPSLHYTAPNPHIDFAGARLKVVTENTEWPRYPGIARAGVSSFGFGGTNAHLVLEEWQHARPVTDSPERAEVVVLSGRSPARLRARARALAEVAGQRPDIGALAAALAYAEDEDAPVRAAVAARDAVQLRDRLQRLAEVKPTARHDPVFVFSGYGSQWPGMARRLLAEEPAFAEAVTELDGVYRDVAGVELSALLDGLDAAAEPLSDWQLALFGTQVALAGLWRAHGVRPAAVIGHSMGEVAAAVVLGALEPADGLRVMVRRTMVLDELQALGAGAMAVVELAPGELDELAKSFPGVTIAVYASPTQCTVSGPVGQVAALVEHVTARGGLAKIVPTGVAGHSAAIDPVLDRLTAALADLRPAPEAVPPGVTCYSSVLEDPRLRPLFDAGYWAANLRRPVRFTQAVQAAVADGHRLFVEISPHPVTAVAIEQTALADEVTVIPTLRRDPDGTGDGFAAALATMWVHGPAEVVRTRYPRRLVVDLPPPVWEHREYWADPAPSSGRTGHPFLGERVRVPGTDQQVWSGDVGLAAHPWLAGYTAHGVPVLPGAALVELMLAAALSAKENVELREVVLHRILPLAEHTEVSVSAVPTPQGDLELLVFARFGVEWVRCASAVATDPVTPPIPVPGGLSSTVEHPGGGRRSGFTLHPALGEACVRALVSGTDDQVWSATRIGRVRVVDDLRRVATVSAAADTAQLLDAHGKVLAEVAAAELTATTRADVPFLPEMLAYEAEWTPDELPAGAMSSTTDWVVVHADGVDAAPLVGLLVAHGQHAVAVPMSRRGDLTTTGGVVVLPDLPGSPAEVDAARALMLTVADVVRDLAGLDSTPPRLWLITRGASEVVPGETVRPGLAALRGLVRVLAYEHPELRATVVDLDDQATERTAVRELLADQPHDEVAWRNGRRFTHTLTRTGLAARQPAPVVRDGAYLITGGLGGLGLAAARWLADSGATRLVLSARRGPSAAVLAVIEELAVTRVAVEVVTGDIADPGVAGQMVRAATRDGSPLRGVLHVAGVLADGAVLGLDADDLAAVWRAKTEGALRLHEACDGVDLDWWLAYSSAAALFGSPGQAAYATANAWLDAFTAWRRAAGLPAATIQWGAWAEIGGAAGKDNPILEPMPPREAIAALSAVLASGRGQTAITRLDVDTVLDLFPRLAERPIFGKLAASVHADGPRHENALRALAADDPDTARVAVRDHLVAMVAEMMWLDADRLDPYAPLTSLGLDSLLAMRARGAVERDFGVTLPLPLLLRGASLADLADYLADTLRTARTTISAPTRAGRDGPAGRDFAERWVSRAVREVLGPDGDIDVHLPLAEAGMDDAAAHRLLAAVSAELGRTVTAREVLAVPTVAGVADVLRAELAGTDDDPVRLLGGRGNHPSPPLYLFHAAGSPTAVYRPLVGLLPPDVTCYGMERLDHLDTVEAKAARYAELIRERQPDGPYRLGGWSFGGMLAFETARRLRRSGAEIELLFLIDTIIPLPDDEPSPDDALRRRLARFVDYIERIYQVDLGLPEQTLVALPERERDELVMRRLSERVAGMGTAVLEHQRTSYVDARISEQYAPGRYCEPVLLFRAKDPHPLTTTLDPRYLRTDDALGWDEFCPHLEVVKVPGDHITVIDPPHVAIVADRISADIRAPRQ</sequence>
<evidence type="ECO:0000259" key="7">
    <source>
        <dbReference type="PROSITE" id="PS52019"/>
    </source>
</evidence>
<dbReference type="SUPFAM" id="SSF51735">
    <property type="entry name" value="NAD(P)-binding Rossmann-fold domains"/>
    <property type="match status" value="2"/>
</dbReference>
<dbReference type="InterPro" id="IPR049552">
    <property type="entry name" value="PKS_DH_N"/>
</dbReference>
<dbReference type="GO" id="GO:0071770">
    <property type="term" value="P:DIM/DIP cell wall layer assembly"/>
    <property type="evidence" value="ECO:0007669"/>
    <property type="project" value="TreeGrafter"/>
</dbReference>
<dbReference type="InterPro" id="IPR006162">
    <property type="entry name" value="Ppantetheine_attach_site"/>
</dbReference>
<dbReference type="InterPro" id="IPR016039">
    <property type="entry name" value="Thiolase-like"/>
</dbReference>
<dbReference type="Proteomes" id="UP000063699">
    <property type="component" value="Chromosome"/>
</dbReference>
<dbReference type="Pfam" id="PF00698">
    <property type="entry name" value="Acyl_transf_1"/>
    <property type="match status" value="1"/>
</dbReference>
<feature type="region of interest" description="C-terminal hotdog fold" evidence="4">
    <location>
        <begin position="1115"/>
        <end position="1280"/>
    </location>
</feature>
<dbReference type="PROSITE" id="PS52004">
    <property type="entry name" value="KS3_2"/>
    <property type="match status" value="1"/>
</dbReference>
<dbReference type="Gene3D" id="3.40.47.10">
    <property type="match status" value="1"/>
</dbReference>
<dbReference type="InterPro" id="IPR036736">
    <property type="entry name" value="ACP-like_sf"/>
</dbReference>
<dbReference type="Pfam" id="PF00550">
    <property type="entry name" value="PP-binding"/>
    <property type="match status" value="3"/>
</dbReference>
<feature type="domain" description="Ketosynthase family 3 (KS3)" evidence="6">
    <location>
        <begin position="95"/>
        <end position="514"/>
    </location>
</feature>
<feature type="region of interest" description="N-terminal hotdog fold" evidence="4">
    <location>
        <begin position="964"/>
        <end position="1090"/>
    </location>
</feature>
<reference evidence="8 9" key="1">
    <citation type="submission" date="2015-07" db="EMBL/GenBank/DDBJ databases">
        <title>Genome sequencing of Kibdelosporangium phytohabitans.</title>
        <authorList>
            <person name="Qin S."/>
            <person name="Xing K."/>
        </authorList>
    </citation>
    <scope>NUCLEOTIDE SEQUENCE [LARGE SCALE GENOMIC DNA]</scope>
    <source>
        <strain evidence="8 9">KLBMP1111</strain>
    </source>
</reference>
<dbReference type="OrthoDB" id="9778690at2"/>
<comment type="caution">
    <text evidence="4">Lacks conserved residue(s) required for the propagation of feature annotation.</text>
</comment>
<organism evidence="8 9">
    <name type="scientific">Kibdelosporangium phytohabitans</name>
    <dbReference type="NCBI Taxonomy" id="860235"/>
    <lineage>
        <taxon>Bacteria</taxon>
        <taxon>Bacillati</taxon>
        <taxon>Actinomycetota</taxon>
        <taxon>Actinomycetes</taxon>
        <taxon>Pseudonocardiales</taxon>
        <taxon>Pseudonocardiaceae</taxon>
        <taxon>Kibdelosporangium</taxon>
    </lineage>
</organism>
<dbReference type="FunFam" id="3.40.47.10:FF:000019">
    <property type="entry name" value="Polyketide synthase type I"/>
    <property type="match status" value="1"/>
</dbReference>
<dbReference type="SUPFAM" id="SSF52151">
    <property type="entry name" value="FabD/lysophospholipase-like"/>
    <property type="match status" value="1"/>
</dbReference>
<dbReference type="Pfam" id="PF08659">
    <property type="entry name" value="KR"/>
    <property type="match status" value="1"/>
</dbReference>
<dbReference type="CDD" id="cd08955">
    <property type="entry name" value="KR_2_FAS_SDR_x"/>
    <property type="match status" value="1"/>
</dbReference>
<dbReference type="SUPFAM" id="SSF55048">
    <property type="entry name" value="Probable ACP-binding domain of malonyl-CoA ACP transacylase"/>
    <property type="match status" value="1"/>
</dbReference>
<dbReference type="GO" id="GO:0006633">
    <property type="term" value="P:fatty acid biosynthetic process"/>
    <property type="evidence" value="ECO:0007669"/>
    <property type="project" value="TreeGrafter"/>
</dbReference>
<dbReference type="Pfam" id="PF16197">
    <property type="entry name" value="KAsynt_C_assoc"/>
    <property type="match status" value="1"/>
</dbReference>
<dbReference type="InterPro" id="IPR050091">
    <property type="entry name" value="PKS_NRPS_Biosynth_Enz"/>
</dbReference>
<feature type="domain" description="Carrier" evidence="5">
    <location>
        <begin position="2"/>
        <end position="79"/>
    </location>
</feature>
<dbReference type="InterPro" id="IPR020802">
    <property type="entry name" value="TesA-like"/>
</dbReference>
<dbReference type="KEGG" id="kphy:AOZ06_25910"/>
<dbReference type="PANTHER" id="PTHR43775">
    <property type="entry name" value="FATTY ACID SYNTHASE"/>
    <property type="match status" value="1"/>
</dbReference>
<dbReference type="Pfam" id="PF00975">
    <property type="entry name" value="Thioesterase"/>
    <property type="match status" value="1"/>
</dbReference>
<dbReference type="SMART" id="SM00826">
    <property type="entry name" value="PKS_DH"/>
    <property type="match status" value="1"/>
</dbReference>
<dbReference type="Pfam" id="PF00109">
    <property type="entry name" value="ketoacyl-synt"/>
    <property type="match status" value="1"/>
</dbReference>
<dbReference type="PANTHER" id="PTHR43775:SF37">
    <property type="entry name" value="SI:DKEY-61P9.11"/>
    <property type="match status" value="1"/>
</dbReference>
<dbReference type="Gene3D" id="3.10.129.110">
    <property type="entry name" value="Polyketide synthase dehydratase"/>
    <property type="match status" value="1"/>
</dbReference>
<dbReference type="PROSITE" id="PS52019">
    <property type="entry name" value="PKS_MFAS_DH"/>
    <property type="match status" value="1"/>
</dbReference>
<dbReference type="STRING" id="860235.AOZ06_25910"/>
<dbReference type="SMART" id="SM00823">
    <property type="entry name" value="PKS_PP"/>
    <property type="match status" value="3"/>
</dbReference>
<evidence type="ECO:0000313" key="8">
    <source>
        <dbReference type="EMBL" id="ALG09875.1"/>
    </source>
</evidence>
<keyword evidence="9" id="KW-1185">Reference proteome</keyword>
<dbReference type="Pfam" id="PF02801">
    <property type="entry name" value="Ketoacyl-synt_C"/>
    <property type="match status" value="1"/>
</dbReference>
<dbReference type="GO" id="GO:0031177">
    <property type="term" value="F:phosphopantetheine binding"/>
    <property type="evidence" value="ECO:0007669"/>
    <property type="project" value="InterPro"/>
</dbReference>
<dbReference type="RefSeq" id="WP_054291779.1">
    <property type="nucleotide sequence ID" value="NZ_CP012752.1"/>
</dbReference>
<dbReference type="SMART" id="SM00824">
    <property type="entry name" value="PKS_TE"/>
    <property type="match status" value="1"/>
</dbReference>
<dbReference type="Gene3D" id="3.40.50.720">
    <property type="entry name" value="NAD(P)-binding Rossmann-like Domain"/>
    <property type="match status" value="1"/>
</dbReference>
<dbReference type="InterPro" id="IPR020807">
    <property type="entry name" value="PKS_DH"/>
</dbReference>
<evidence type="ECO:0000256" key="2">
    <source>
        <dbReference type="ARBA" id="ARBA00022553"/>
    </source>
</evidence>
<keyword evidence="2" id="KW-0597">Phosphoprotein</keyword>
<dbReference type="Gene3D" id="1.10.1200.10">
    <property type="entry name" value="ACP-like"/>
    <property type="match status" value="3"/>
</dbReference>
<name>A0A0N9HWT6_9PSEU</name>
<dbReference type="InterPro" id="IPR014043">
    <property type="entry name" value="Acyl_transferase_dom"/>
</dbReference>
<feature type="domain" description="PKS/mFAS DH" evidence="7">
    <location>
        <begin position="964"/>
        <end position="1280"/>
    </location>
</feature>
<dbReference type="InterPro" id="IPR049900">
    <property type="entry name" value="PKS_mFAS_DH"/>
</dbReference>
<dbReference type="InterPro" id="IPR009081">
    <property type="entry name" value="PP-bd_ACP"/>
</dbReference>
<evidence type="ECO:0000313" key="9">
    <source>
        <dbReference type="Proteomes" id="UP000063699"/>
    </source>
</evidence>
<evidence type="ECO:0000259" key="5">
    <source>
        <dbReference type="PROSITE" id="PS50075"/>
    </source>
</evidence>
<feature type="domain" description="Carrier" evidence="5">
    <location>
        <begin position="1745"/>
        <end position="1821"/>
    </location>
</feature>
<dbReference type="Gene3D" id="3.40.366.10">
    <property type="entry name" value="Malonyl-Coenzyme A Acyl Carrier Protein, domain 2"/>
    <property type="match status" value="1"/>
</dbReference>
<dbReference type="SMART" id="SM00827">
    <property type="entry name" value="PKS_AT"/>
    <property type="match status" value="1"/>
</dbReference>
<dbReference type="InterPro" id="IPR020806">
    <property type="entry name" value="PKS_PP-bd"/>
</dbReference>
<dbReference type="CDD" id="cd00833">
    <property type="entry name" value="PKS"/>
    <property type="match status" value="1"/>
</dbReference>
<dbReference type="InterPro" id="IPR057326">
    <property type="entry name" value="KR_dom"/>
</dbReference>
<dbReference type="PROSITE" id="PS00012">
    <property type="entry name" value="PHOSPHOPANTETHEINE"/>
    <property type="match status" value="1"/>
</dbReference>
<keyword evidence="3" id="KW-0808">Transferase</keyword>
<dbReference type="InterPro" id="IPR016036">
    <property type="entry name" value="Malonyl_transacylase_ACP-bd"/>
</dbReference>
<gene>
    <name evidence="8" type="ORF">AOZ06_25910</name>
</gene>
<dbReference type="PROSITE" id="PS50075">
    <property type="entry name" value="CARRIER"/>
    <property type="match status" value="3"/>
</dbReference>
<dbReference type="Gene3D" id="3.40.50.1820">
    <property type="entry name" value="alpha/beta hydrolase"/>
    <property type="match status" value="1"/>
</dbReference>
<dbReference type="InterPro" id="IPR029058">
    <property type="entry name" value="AB_hydrolase_fold"/>
</dbReference>
<evidence type="ECO:0000256" key="3">
    <source>
        <dbReference type="ARBA" id="ARBA00022679"/>
    </source>
</evidence>
<accession>A0A0N9HWT6</accession>
<dbReference type="InterPro" id="IPR001031">
    <property type="entry name" value="Thioesterase"/>
</dbReference>
<dbReference type="InterPro" id="IPR013968">
    <property type="entry name" value="PKS_KR"/>
</dbReference>
<dbReference type="GO" id="GO:0005886">
    <property type="term" value="C:plasma membrane"/>
    <property type="evidence" value="ECO:0007669"/>
    <property type="project" value="TreeGrafter"/>
</dbReference>
<evidence type="ECO:0000256" key="4">
    <source>
        <dbReference type="PROSITE-ProRule" id="PRU01363"/>
    </source>
</evidence>
<dbReference type="Pfam" id="PF21089">
    <property type="entry name" value="PKS_DH_N"/>
    <property type="match status" value="1"/>
</dbReference>
<dbReference type="InterPro" id="IPR014031">
    <property type="entry name" value="Ketoacyl_synth_C"/>
</dbReference>
<keyword evidence="1" id="KW-0596">Phosphopantetheine</keyword>
<dbReference type="SMART" id="SM00825">
    <property type="entry name" value="PKS_KS"/>
    <property type="match status" value="1"/>
</dbReference>